<dbReference type="PANTHER" id="PTHR10877:SF150">
    <property type="entry name" value="REJ DOMAIN-CONTAINING PROTEIN"/>
    <property type="match status" value="1"/>
</dbReference>
<dbReference type="PROSITE" id="PS51111">
    <property type="entry name" value="REJ"/>
    <property type="match status" value="1"/>
</dbReference>
<gene>
    <name evidence="4" type="primary">LOC106172246</name>
</gene>
<dbReference type="GeneID" id="106172246"/>
<dbReference type="InterPro" id="IPR051223">
    <property type="entry name" value="Polycystin"/>
</dbReference>
<feature type="domain" description="REJ" evidence="2">
    <location>
        <begin position="1"/>
        <end position="137"/>
    </location>
</feature>
<feature type="region of interest" description="Disordered" evidence="1">
    <location>
        <begin position="87"/>
        <end position="107"/>
    </location>
</feature>
<evidence type="ECO:0000256" key="1">
    <source>
        <dbReference type="SAM" id="MobiDB-lite"/>
    </source>
</evidence>
<dbReference type="STRING" id="7574.A0A1S3JDT4"/>
<dbReference type="InterPro" id="IPR014010">
    <property type="entry name" value="REJ_dom"/>
</dbReference>
<dbReference type="KEGG" id="lak:106172246"/>
<dbReference type="AlphaFoldDB" id="A0A1S3JDT4"/>
<dbReference type="GO" id="GO:0005262">
    <property type="term" value="F:calcium channel activity"/>
    <property type="evidence" value="ECO:0007669"/>
    <property type="project" value="TreeGrafter"/>
</dbReference>
<keyword evidence="3" id="KW-1185">Reference proteome</keyword>
<proteinExistence type="predicted"/>
<accession>A0A1S3JDT4</accession>
<evidence type="ECO:0000313" key="4">
    <source>
        <dbReference type="RefSeq" id="XP_013408331.1"/>
    </source>
</evidence>
<organism evidence="3 4">
    <name type="scientific">Lingula anatina</name>
    <name type="common">Brachiopod</name>
    <name type="synonym">Lingula unguis</name>
    <dbReference type="NCBI Taxonomy" id="7574"/>
    <lineage>
        <taxon>Eukaryota</taxon>
        <taxon>Metazoa</taxon>
        <taxon>Spiralia</taxon>
        <taxon>Lophotrochozoa</taxon>
        <taxon>Brachiopoda</taxon>
        <taxon>Linguliformea</taxon>
        <taxon>Lingulata</taxon>
        <taxon>Lingulida</taxon>
        <taxon>Linguloidea</taxon>
        <taxon>Lingulidae</taxon>
        <taxon>Lingula</taxon>
    </lineage>
</organism>
<reference evidence="4" key="1">
    <citation type="submission" date="2025-08" db="UniProtKB">
        <authorList>
            <consortium name="RefSeq"/>
        </authorList>
    </citation>
    <scope>IDENTIFICATION</scope>
    <source>
        <tissue evidence="4">Gonads</tissue>
    </source>
</reference>
<protein>
    <submittedName>
        <fullName evidence="4">Uncharacterized protein LOC106172246</fullName>
    </submittedName>
</protein>
<dbReference type="Proteomes" id="UP000085678">
    <property type="component" value="Unplaced"/>
</dbReference>
<dbReference type="RefSeq" id="XP_013408331.1">
    <property type="nucleotide sequence ID" value="XM_013552877.1"/>
</dbReference>
<dbReference type="GO" id="GO:0050982">
    <property type="term" value="P:detection of mechanical stimulus"/>
    <property type="evidence" value="ECO:0007669"/>
    <property type="project" value="TreeGrafter"/>
</dbReference>
<dbReference type="InParanoid" id="A0A1S3JDT4"/>
<sequence length="271" mass="29176">MIVSGLSNVMTAATPLVSSVNGSQGDTGPSGDISQEDLELSKNVTMATMTALQDVKSAVLRTKVTGEEPTVVSTDSLSMALSKETPQDLMGGTVTDTGSSSIDVSSTSRVEFPPSLPLNTSLIEEVDIELVKFKRNPFTWANNSYKVTSSVSQMELKSDGSTLTVENLDQPISIFVPVTGGTAQPINMTVTKDGLSMVNFEVTDDESTVVLYLEFDNSSFTDVDKEEEDAMLIVSLMQNSSQSDLTQNTSSWEVLKVFQIPIRWVPSPIPL</sequence>
<feature type="compositionally biased region" description="Low complexity" evidence="1">
    <location>
        <begin position="91"/>
        <end position="107"/>
    </location>
</feature>
<name>A0A1S3JDT4_LINAN</name>
<evidence type="ECO:0000313" key="3">
    <source>
        <dbReference type="Proteomes" id="UP000085678"/>
    </source>
</evidence>
<evidence type="ECO:0000259" key="2">
    <source>
        <dbReference type="PROSITE" id="PS51111"/>
    </source>
</evidence>
<dbReference type="GO" id="GO:0016020">
    <property type="term" value="C:membrane"/>
    <property type="evidence" value="ECO:0007669"/>
    <property type="project" value="UniProtKB-SubCell"/>
</dbReference>
<dbReference type="PANTHER" id="PTHR10877">
    <property type="entry name" value="POLYCYSTIN FAMILY MEMBER"/>
    <property type="match status" value="1"/>
</dbReference>